<dbReference type="GO" id="GO:0005524">
    <property type="term" value="F:ATP binding"/>
    <property type="evidence" value="ECO:0007669"/>
    <property type="project" value="InterPro"/>
</dbReference>
<evidence type="ECO:0000313" key="2">
    <source>
        <dbReference type="EMBL" id="KAG2650239.1"/>
    </source>
</evidence>
<proteinExistence type="predicted"/>
<sequence length="215" mass="24334">MSGRPSRIAVVVEDRCRPNKCGQECRRRCPVNATVRQCIQVTPSSKVSLIFEDLCIGCGICVKVCPFNAIQIINLRRELDKETTHRYGPNSFKLHRPSPLTFIIFCKLPVPRPGQVLGLVGTNGIGKSTALKILAGKTKPNLGKFTDLPNWDDILRHFRGSELQKYFTRLLEDKMKLLNINTSIISKSLLKGRLVTFLTRKMRDKSKIHCVIFLN</sequence>
<dbReference type="InterPro" id="IPR017900">
    <property type="entry name" value="4Fe4S_Fe_S_CS"/>
</dbReference>
<dbReference type="Proteomes" id="UP000823388">
    <property type="component" value="Chromosome 1N"/>
</dbReference>
<organism evidence="2 3">
    <name type="scientific">Panicum virgatum</name>
    <name type="common">Blackwell switchgrass</name>
    <dbReference type="NCBI Taxonomy" id="38727"/>
    <lineage>
        <taxon>Eukaryota</taxon>
        <taxon>Viridiplantae</taxon>
        <taxon>Streptophyta</taxon>
        <taxon>Embryophyta</taxon>
        <taxon>Tracheophyta</taxon>
        <taxon>Spermatophyta</taxon>
        <taxon>Magnoliopsida</taxon>
        <taxon>Liliopsida</taxon>
        <taxon>Poales</taxon>
        <taxon>Poaceae</taxon>
        <taxon>PACMAD clade</taxon>
        <taxon>Panicoideae</taxon>
        <taxon>Panicodae</taxon>
        <taxon>Paniceae</taxon>
        <taxon>Panicinae</taxon>
        <taxon>Panicum</taxon>
        <taxon>Panicum sect. Hiantes</taxon>
    </lineage>
</organism>
<reference evidence="2" key="1">
    <citation type="submission" date="2020-05" db="EMBL/GenBank/DDBJ databases">
        <title>WGS assembly of Panicum virgatum.</title>
        <authorList>
            <person name="Lovell J.T."/>
            <person name="Jenkins J."/>
            <person name="Shu S."/>
            <person name="Juenger T.E."/>
            <person name="Schmutz J."/>
        </authorList>
    </citation>
    <scope>NUCLEOTIDE SEQUENCE</scope>
    <source>
        <strain evidence="2">AP13</strain>
    </source>
</reference>
<dbReference type="InterPro" id="IPR003439">
    <property type="entry name" value="ABC_transporter-like_ATP-bd"/>
</dbReference>
<dbReference type="Gene3D" id="3.40.50.300">
    <property type="entry name" value="P-loop containing nucleotide triphosphate hydrolases"/>
    <property type="match status" value="1"/>
</dbReference>
<name>A0A8T0X3X0_PANVG</name>
<gene>
    <name evidence="2" type="ORF">PVAP13_1NG226338</name>
</gene>
<dbReference type="Pfam" id="PF04068">
    <property type="entry name" value="Fer4_RLI"/>
    <property type="match status" value="1"/>
</dbReference>
<dbReference type="SUPFAM" id="SSF54862">
    <property type="entry name" value="4Fe-4S ferredoxins"/>
    <property type="match status" value="1"/>
</dbReference>
<dbReference type="PRINTS" id="PR01868">
    <property type="entry name" value="ABCEFAMILY"/>
</dbReference>
<evidence type="ECO:0000259" key="1">
    <source>
        <dbReference type="PROSITE" id="PS51379"/>
    </source>
</evidence>
<feature type="domain" description="4Fe-4S ferredoxin-type" evidence="1">
    <location>
        <begin position="46"/>
        <end position="75"/>
    </location>
</feature>
<dbReference type="EMBL" id="CM029038">
    <property type="protein sequence ID" value="KAG2650239.1"/>
    <property type="molecule type" value="Genomic_DNA"/>
</dbReference>
<accession>A0A8T0X3X0</accession>
<keyword evidence="3" id="KW-1185">Reference proteome</keyword>
<dbReference type="InterPro" id="IPR013283">
    <property type="entry name" value="RLI1"/>
</dbReference>
<dbReference type="PANTHER" id="PTHR19248">
    <property type="entry name" value="ATP-BINDING TRANSPORT PROTEIN-RELATED"/>
    <property type="match status" value="1"/>
</dbReference>
<comment type="caution">
    <text evidence="2">The sequence shown here is derived from an EMBL/GenBank/DDBJ whole genome shotgun (WGS) entry which is preliminary data.</text>
</comment>
<evidence type="ECO:0000313" key="3">
    <source>
        <dbReference type="Proteomes" id="UP000823388"/>
    </source>
</evidence>
<protein>
    <recommendedName>
        <fullName evidence="1">4Fe-4S ferredoxin-type domain-containing protein</fullName>
    </recommendedName>
</protein>
<dbReference type="Pfam" id="PF00037">
    <property type="entry name" value="Fer4"/>
    <property type="match status" value="1"/>
</dbReference>
<dbReference type="InterPro" id="IPR017896">
    <property type="entry name" value="4Fe4S_Fe-S-bd"/>
</dbReference>
<dbReference type="AlphaFoldDB" id="A0A8T0X3X0"/>
<dbReference type="InterPro" id="IPR027417">
    <property type="entry name" value="P-loop_NTPase"/>
</dbReference>
<dbReference type="PROSITE" id="PS00198">
    <property type="entry name" value="4FE4S_FER_1"/>
    <property type="match status" value="1"/>
</dbReference>
<dbReference type="GO" id="GO:0016887">
    <property type="term" value="F:ATP hydrolysis activity"/>
    <property type="evidence" value="ECO:0007669"/>
    <property type="project" value="InterPro"/>
</dbReference>
<dbReference type="Pfam" id="PF00005">
    <property type="entry name" value="ABC_tran"/>
    <property type="match status" value="1"/>
</dbReference>
<dbReference type="PROSITE" id="PS51379">
    <property type="entry name" value="4FE4S_FER_2"/>
    <property type="match status" value="1"/>
</dbReference>
<dbReference type="InterPro" id="IPR007209">
    <property type="entry name" value="RNaseL-inhib-like_metal-bd_dom"/>
</dbReference>